<protein>
    <submittedName>
        <fullName evidence="3">GDSL-like Lipase/Acylhydrolase</fullName>
    </submittedName>
</protein>
<organism evidence="3 4">
    <name type="scientific">Neorhodopirellula pilleata</name>
    <dbReference type="NCBI Taxonomy" id="2714738"/>
    <lineage>
        <taxon>Bacteria</taxon>
        <taxon>Pseudomonadati</taxon>
        <taxon>Planctomycetota</taxon>
        <taxon>Planctomycetia</taxon>
        <taxon>Pirellulales</taxon>
        <taxon>Pirellulaceae</taxon>
        <taxon>Neorhodopirellula</taxon>
    </lineage>
</organism>
<gene>
    <name evidence="3" type="ORF">Pla100_18890</name>
</gene>
<name>A0A5C6AFH8_9BACT</name>
<evidence type="ECO:0000256" key="1">
    <source>
        <dbReference type="SAM" id="SignalP"/>
    </source>
</evidence>
<dbReference type="Gene3D" id="3.40.50.1110">
    <property type="entry name" value="SGNH hydrolase"/>
    <property type="match status" value="1"/>
</dbReference>
<dbReference type="InterPro" id="IPR051532">
    <property type="entry name" value="Ester_Hydrolysis_Enzymes"/>
</dbReference>
<dbReference type="InterPro" id="IPR036514">
    <property type="entry name" value="SGNH_hydro_sf"/>
</dbReference>
<dbReference type="EMBL" id="SJPM01000003">
    <property type="protein sequence ID" value="TWT98724.1"/>
    <property type="molecule type" value="Genomic_DNA"/>
</dbReference>
<dbReference type="GO" id="GO:0004622">
    <property type="term" value="F:phosphatidylcholine lysophospholipase activity"/>
    <property type="evidence" value="ECO:0007669"/>
    <property type="project" value="TreeGrafter"/>
</dbReference>
<evidence type="ECO:0000313" key="4">
    <source>
        <dbReference type="Proteomes" id="UP000316213"/>
    </source>
</evidence>
<keyword evidence="3" id="KW-0378">Hydrolase</keyword>
<comment type="caution">
    <text evidence="3">The sequence shown here is derived from an EMBL/GenBank/DDBJ whole genome shotgun (WGS) entry which is preliminary data.</text>
</comment>
<keyword evidence="4" id="KW-1185">Reference proteome</keyword>
<dbReference type="AlphaFoldDB" id="A0A5C6AFH8"/>
<feature type="chain" id="PRO_5022947786" evidence="1">
    <location>
        <begin position="20"/>
        <end position="465"/>
    </location>
</feature>
<dbReference type="SUPFAM" id="SSF52266">
    <property type="entry name" value="SGNH hydrolase"/>
    <property type="match status" value="1"/>
</dbReference>
<keyword evidence="1" id="KW-0732">Signal</keyword>
<feature type="domain" description="SGNH hydrolase-type esterase" evidence="2">
    <location>
        <begin position="84"/>
        <end position="270"/>
    </location>
</feature>
<dbReference type="CDD" id="cd01834">
    <property type="entry name" value="SGNH_hydrolase_like_2"/>
    <property type="match status" value="1"/>
</dbReference>
<evidence type="ECO:0000313" key="3">
    <source>
        <dbReference type="EMBL" id="TWT98724.1"/>
    </source>
</evidence>
<dbReference type="Proteomes" id="UP000316213">
    <property type="component" value="Unassembled WGS sequence"/>
</dbReference>
<feature type="signal peptide" evidence="1">
    <location>
        <begin position="1"/>
        <end position="19"/>
    </location>
</feature>
<evidence type="ECO:0000259" key="2">
    <source>
        <dbReference type="Pfam" id="PF13472"/>
    </source>
</evidence>
<dbReference type="PANTHER" id="PTHR30383">
    <property type="entry name" value="THIOESTERASE 1/PROTEASE 1/LYSOPHOSPHOLIPASE L1"/>
    <property type="match status" value="1"/>
</dbReference>
<dbReference type="RefSeq" id="WP_231602890.1">
    <property type="nucleotide sequence ID" value="NZ_SJPM01000003.1"/>
</dbReference>
<proteinExistence type="predicted"/>
<accession>A0A5C6AFH8</accession>
<dbReference type="PANTHER" id="PTHR30383:SF5">
    <property type="entry name" value="SGNH HYDROLASE-TYPE ESTERASE DOMAIN-CONTAINING PROTEIN"/>
    <property type="match status" value="1"/>
</dbReference>
<sequence length="465" mass="51802" precursor="true">MIRRFGCCGLMWLAVVVTGGTVTGQSVGIDPVSTASDLAPIPTFGPFLYESKPDGVAFEKLNPRKCPPMPEQSLLRKGDRLAIIGDSITEQKMYSRIIETYLTVCLPQLEIQTRQLGWSGETAERFLKRMDQDCLRFDPTIATLCYGMNDAKYRPFDFNNSVWFASHYGAIAERLQQSGARVILGSPGCAGKIAKWTKTKAGTLDEHNQHLCALRDLTIEIAGEKRVGFADVFWPMYMAQVEGDARYSTPENPYEVAGSDGIHPGWSGHTIMAYAFLIAMGLDGDLAKFEIDLARNKLSASDGHQLESQSDRQWTLTSSRYPFCASGPVDDDGNIRSGMSMVPFNERLNRWTLRVTGLDAPMAMVHWGDFSQRFPREELAVGVNLAEKFDVNPFSEAFGRVDQAVAAKQAYETEQIKKRFHSKEGQADIEKTVRETEAERMLLVQAIEAARQPVSHTILIEPILP</sequence>
<dbReference type="InterPro" id="IPR013830">
    <property type="entry name" value="SGNH_hydro"/>
</dbReference>
<reference evidence="3 4" key="1">
    <citation type="submission" date="2019-02" db="EMBL/GenBank/DDBJ databases">
        <title>Deep-cultivation of Planctomycetes and their phenomic and genomic characterization uncovers novel biology.</title>
        <authorList>
            <person name="Wiegand S."/>
            <person name="Jogler M."/>
            <person name="Boedeker C."/>
            <person name="Pinto D."/>
            <person name="Vollmers J."/>
            <person name="Rivas-Marin E."/>
            <person name="Kohn T."/>
            <person name="Peeters S.H."/>
            <person name="Heuer A."/>
            <person name="Rast P."/>
            <person name="Oberbeckmann S."/>
            <person name="Bunk B."/>
            <person name="Jeske O."/>
            <person name="Meyerdierks A."/>
            <person name="Storesund J.E."/>
            <person name="Kallscheuer N."/>
            <person name="Luecker S."/>
            <person name="Lage O.M."/>
            <person name="Pohl T."/>
            <person name="Merkel B.J."/>
            <person name="Hornburger P."/>
            <person name="Mueller R.-W."/>
            <person name="Bruemmer F."/>
            <person name="Labrenz M."/>
            <person name="Spormann A.M."/>
            <person name="Op Den Camp H."/>
            <person name="Overmann J."/>
            <person name="Amann R."/>
            <person name="Jetten M.S.M."/>
            <person name="Mascher T."/>
            <person name="Medema M.H."/>
            <person name="Devos D.P."/>
            <person name="Kaster A.-K."/>
            <person name="Ovreas L."/>
            <person name="Rohde M."/>
            <person name="Galperin M.Y."/>
            <person name="Jogler C."/>
        </authorList>
    </citation>
    <scope>NUCLEOTIDE SEQUENCE [LARGE SCALE GENOMIC DNA]</scope>
    <source>
        <strain evidence="3 4">Pla100</strain>
    </source>
</reference>
<dbReference type="Pfam" id="PF13472">
    <property type="entry name" value="Lipase_GDSL_2"/>
    <property type="match status" value="1"/>
</dbReference>